<keyword evidence="1" id="KW-0732">Signal</keyword>
<proteinExistence type="predicted"/>
<gene>
    <name evidence="2" type="ORF">H8B06_15455</name>
</gene>
<comment type="caution">
    <text evidence="2">The sequence shown here is derived from an EMBL/GenBank/DDBJ whole genome shotgun (WGS) entry which is preliminary data.</text>
</comment>
<dbReference type="EMBL" id="JACOIK010000011">
    <property type="protein sequence ID" value="MBD1434230.1"/>
    <property type="molecule type" value="Genomic_DNA"/>
</dbReference>
<organism evidence="2 3">
    <name type="scientific">Sphingobacterium micropteri</name>
    <dbReference type="NCBI Taxonomy" id="2763501"/>
    <lineage>
        <taxon>Bacteria</taxon>
        <taxon>Pseudomonadati</taxon>
        <taxon>Bacteroidota</taxon>
        <taxon>Sphingobacteriia</taxon>
        <taxon>Sphingobacteriales</taxon>
        <taxon>Sphingobacteriaceae</taxon>
        <taxon>Sphingobacterium</taxon>
    </lineage>
</organism>
<protein>
    <submittedName>
        <fullName evidence="2">Uncharacterized protein</fullName>
    </submittedName>
</protein>
<sequence>MKKSLLLLLFIVVAVCPSFAQVGLLPPHYPAKPGDDLSAVRIVAVNEIQDAGETYYWALVELHQTLSPQAKDNGPNVTKFNLGAGALDGVAVENWGIASYYPSLTYYHPGDASGWFKSYKHSAGGKSLIWCVASRSGDYLTINSYQTILTHISYTYKKGFLGLGRGFGTYIVKIPAQLNLTQKWY</sequence>
<accession>A0ABR7YSD7</accession>
<keyword evidence="3" id="KW-1185">Reference proteome</keyword>
<feature type="chain" id="PRO_5046855560" evidence="1">
    <location>
        <begin position="21"/>
        <end position="185"/>
    </location>
</feature>
<dbReference type="Proteomes" id="UP000602759">
    <property type="component" value="Unassembled WGS sequence"/>
</dbReference>
<feature type="signal peptide" evidence="1">
    <location>
        <begin position="1"/>
        <end position="20"/>
    </location>
</feature>
<reference evidence="2 3" key="1">
    <citation type="submission" date="2020-08" db="EMBL/GenBank/DDBJ databases">
        <title>Sphingobacterium sp. DN00404 isolated from aquaculture water.</title>
        <authorList>
            <person name="Zhang M."/>
        </authorList>
    </citation>
    <scope>NUCLEOTIDE SEQUENCE [LARGE SCALE GENOMIC DNA]</scope>
    <source>
        <strain evidence="2 3">DN00404</strain>
    </source>
</reference>
<evidence type="ECO:0000256" key="1">
    <source>
        <dbReference type="SAM" id="SignalP"/>
    </source>
</evidence>
<evidence type="ECO:0000313" key="3">
    <source>
        <dbReference type="Proteomes" id="UP000602759"/>
    </source>
</evidence>
<name>A0ABR7YSD7_9SPHI</name>
<evidence type="ECO:0000313" key="2">
    <source>
        <dbReference type="EMBL" id="MBD1434230.1"/>
    </source>
</evidence>